<organism evidence="1 2">
    <name type="scientific">Malus baccata</name>
    <name type="common">Siberian crab apple</name>
    <name type="synonym">Pyrus baccata</name>
    <dbReference type="NCBI Taxonomy" id="106549"/>
    <lineage>
        <taxon>Eukaryota</taxon>
        <taxon>Viridiplantae</taxon>
        <taxon>Streptophyta</taxon>
        <taxon>Embryophyta</taxon>
        <taxon>Tracheophyta</taxon>
        <taxon>Spermatophyta</taxon>
        <taxon>Magnoliopsida</taxon>
        <taxon>eudicotyledons</taxon>
        <taxon>Gunneridae</taxon>
        <taxon>Pentapetalae</taxon>
        <taxon>rosids</taxon>
        <taxon>fabids</taxon>
        <taxon>Rosales</taxon>
        <taxon>Rosaceae</taxon>
        <taxon>Amygdaloideae</taxon>
        <taxon>Maleae</taxon>
        <taxon>Malus</taxon>
    </lineage>
</organism>
<evidence type="ECO:0000313" key="1">
    <source>
        <dbReference type="EMBL" id="TQE09416.1"/>
    </source>
</evidence>
<gene>
    <name evidence="1" type="ORF">C1H46_004909</name>
</gene>
<reference evidence="1 2" key="1">
    <citation type="journal article" date="2019" name="G3 (Bethesda)">
        <title>Sequencing of a Wild Apple (Malus baccata) Genome Unravels the Differences Between Cultivated and Wild Apple Species Regarding Disease Resistance and Cold Tolerance.</title>
        <authorList>
            <person name="Chen X."/>
        </authorList>
    </citation>
    <scope>NUCLEOTIDE SEQUENCE [LARGE SCALE GENOMIC DNA]</scope>
    <source>
        <strain evidence="2">cv. Shandingzi</strain>
        <tissue evidence="1">Leaves</tissue>
    </source>
</reference>
<evidence type="ECO:0000313" key="2">
    <source>
        <dbReference type="Proteomes" id="UP000315295"/>
    </source>
</evidence>
<keyword evidence="2" id="KW-1185">Reference proteome</keyword>
<name>A0A540NEH6_MALBA</name>
<accession>A0A540NEH6</accession>
<dbReference type="AlphaFoldDB" id="A0A540NEH6"/>
<proteinExistence type="predicted"/>
<dbReference type="Proteomes" id="UP000315295">
    <property type="component" value="Unassembled WGS sequence"/>
</dbReference>
<comment type="caution">
    <text evidence="1">The sequence shown here is derived from an EMBL/GenBank/DDBJ whole genome shotgun (WGS) entry which is preliminary data.</text>
</comment>
<sequence>MQPKMSSTKTTPSKLDEIEIEIPEVLRDDEAATGNDEARNYLHRFDKVRIQRSQQQLHH</sequence>
<dbReference type="EMBL" id="VIEB01000057">
    <property type="protein sequence ID" value="TQE09416.1"/>
    <property type="molecule type" value="Genomic_DNA"/>
</dbReference>
<protein>
    <submittedName>
        <fullName evidence="1">Uncharacterized protein</fullName>
    </submittedName>
</protein>